<reference evidence="2" key="1">
    <citation type="submission" date="2023-08" db="EMBL/GenBank/DDBJ databases">
        <authorList>
            <person name="Chen Y."/>
            <person name="Shah S."/>
            <person name="Dougan E. K."/>
            <person name="Thang M."/>
            <person name="Chan C."/>
        </authorList>
    </citation>
    <scope>NUCLEOTIDE SEQUENCE</scope>
</reference>
<keyword evidence="1" id="KW-0732">Signal</keyword>
<accession>A0AA36MFZ3</accession>
<feature type="chain" id="PRO_5041376422" evidence="1">
    <location>
        <begin position="19"/>
        <end position="382"/>
    </location>
</feature>
<sequence>MRFCLLFWLACLGDAADSGIPTVDLVHTPWWILAGVTPQGPSIDMGSYNLTSFSKTQQEQFGVNQHGQIVKWSRFTTATAALAPCAEPVTVQHGLNEAQMMRLLGHALDVAWRRAQLEDPQLRMWMEKRSSCQRGCMVKVIGVSLKTLWAVGELLTSAGRGAFAKALESAMRACYPGFRTLNVDSVIEKVATYVGLELRRTHPDMASKSGFAPSRSLQSDIEPCLTHADESRQSFVERMESSVQSALEEARRRSWHLLEHDARPCQQSCQKSVLRQTVHTLWDSGLLSLGNSDALALTALQGAMAACLPNLPEKEAAELAGEALMRFQATASQAQLPGLYGDCTRQRRCSGHSVQCYAQNHFYAQCLRSCPENWDCSSPLVT</sequence>
<dbReference type="AlphaFoldDB" id="A0AA36MFZ3"/>
<organism evidence="2 3">
    <name type="scientific">Effrenium voratum</name>
    <dbReference type="NCBI Taxonomy" id="2562239"/>
    <lineage>
        <taxon>Eukaryota</taxon>
        <taxon>Sar</taxon>
        <taxon>Alveolata</taxon>
        <taxon>Dinophyceae</taxon>
        <taxon>Suessiales</taxon>
        <taxon>Symbiodiniaceae</taxon>
        <taxon>Effrenium</taxon>
    </lineage>
</organism>
<dbReference type="EMBL" id="CAUJNA010000014">
    <property type="protein sequence ID" value="CAJ1370409.1"/>
    <property type="molecule type" value="Genomic_DNA"/>
</dbReference>
<comment type="caution">
    <text evidence="2">The sequence shown here is derived from an EMBL/GenBank/DDBJ whole genome shotgun (WGS) entry which is preliminary data.</text>
</comment>
<name>A0AA36MFZ3_9DINO</name>
<dbReference type="Proteomes" id="UP001178507">
    <property type="component" value="Unassembled WGS sequence"/>
</dbReference>
<feature type="signal peptide" evidence="1">
    <location>
        <begin position="1"/>
        <end position="18"/>
    </location>
</feature>
<gene>
    <name evidence="2" type="ORF">EVOR1521_LOCUS979</name>
</gene>
<keyword evidence="3" id="KW-1185">Reference proteome</keyword>
<evidence type="ECO:0000256" key="1">
    <source>
        <dbReference type="SAM" id="SignalP"/>
    </source>
</evidence>
<evidence type="ECO:0000313" key="3">
    <source>
        <dbReference type="Proteomes" id="UP001178507"/>
    </source>
</evidence>
<evidence type="ECO:0000313" key="2">
    <source>
        <dbReference type="EMBL" id="CAJ1370409.1"/>
    </source>
</evidence>
<proteinExistence type="predicted"/>
<protein>
    <submittedName>
        <fullName evidence="2">Uncharacterized protein</fullName>
    </submittedName>
</protein>